<feature type="repeat" description="Pumilio" evidence="2">
    <location>
        <begin position="17"/>
        <end position="53"/>
    </location>
</feature>
<dbReference type="AlphaFoldDB" id="A0A8X6FP46"/>
<sequence length="90" mass="10206">MFASANEGLQLSLWNDYIANSLEYLVTHVVGNYVIQRLFDVVESKEQLELMIEKIGSMFEIIRSSGRYGIFASIAGACNRLKVQQAKFLQ</sequence>
<dbReference type="GO" id="GO:0005730">
    <property type="term" value="C:nucleolus"/>
    <property type="evidence" value="ECO:0007669"/>
    <property type="project" value="TreeGrafter"/>
</dbReference>
<keyword evidence="1" id="KW-0677">Repeat</keyword>
<dbReference type="Proteomes" id="UP000887116">
    <property type="component" value="Unassembled WGS sequence"/>
</dbReference>
<dbReference type="PROSITE" id="PS50302">
    <property type="entry name" value="PUM"/>
    <property type="match status" value="1"/>
</dbReference>
<feature type="non-terminal residue" evidence="3">
    <location>
        <position position="1"/>
    </location>
</feature>
<dbReference type="GO" id="GO:0030688">
    <property type="term" value="C:preribosome, small subunit precursor"/>
    <property type="evidence" value="ECO:0007669"/>
    <property type="project" value="TreeGrafter"/>
</dbReference>
<dbReference type="EMBL" id="BMAO01012800">
    <property type="protein sequence ID" value="GFQ84029.1"/>
    <property type="molecule type" value="Genomic_DNA"/>
</dbReference>
<dbReference type="OrthoDB" id="9987665at2759"/>
<dbReference type="GO" id="GO:0000480">
    <property type="term" value="P:endonucleolytic cleavage in 5'-ETS of tricistronic rRNA transcript (SSU-rRNA, 5.8S rRNA, LSU-rRNA)"/>
    <property type="evidence" value="ECO:0007669"/>
    <property type="project" value="TreeGrafter"/>
</dbReference>
<comment type="caution">
    <text evidence="3">The sequence shown here is derived from an EMBL/GenBank/DDBJ whole genome shotgun (WGS) entry which is preliminary data.</text>
</comment>
<protein>
    <recommendedName>
        <fullName evidence="5">PUM-HD domain-containing protein</fullName>
    </recommendedName>
</protein>
<evidence type="ECO:0000313" key="4">
    <source>
        <dbReference type="Proteomes" id="UP000887116"/>
    </source>
</evidence>
<gene>
    <name evidence="3" type="ORF">TNCT_234381</name>
</gene>
<dbReference type="PANTHER" id="PTHR13102">
    <property type="entry name" value="NUCLEOLAR PROTEIN 9"/>
    <property type="match status" value="1"/>
</dbReference>
<dbReference type="GO" id="GO:0000447">
    <property type="term" value="P:endonucleolytic cleavage in ITS1 to separate SSU-rRNA from 5.8S rRNA and LSU-rRNA from tricistronic rRNA transcript (SSU-rRNA, 5.8S rRNA, LSU-rRNA)"/>
    <property type="evidence" value="ECO:0007669"/>
    <property type="project" value="TreeGrafter"/>
</dbReference>
<evidence type="ECO:0000256" key="1">
    <source>
        <dbReference type="ARBA" id="ARBA00022737"/>
    </source>
</evidence>
<evidence type="ECO:0000313" key="3">
    <source>
        <dbReference type="EMBL" id="GFQ84029.1"/>
    </source>
</evidence>
<name>A0A8X6FP46_TRICU</name>
<dbReference type="GO" id="GO:0003723">
    <property type="term" value="F:RNA binding"/>
    <property type="evidence" value="ECO:0007669"/>
    <property type="project" value="InterPro"/>
</dbReference>
<dbReference type="Gene3D" id="1.25.10.10">
    <property type="entry name" value="Leucine-rich Repeat Variant"/>
    <property type="match status" value="1"/>
</dbReference>
<dbReference type="GO" id="GO:0000056">
    <property type="term" value="P:ribosomal small subunit export from nucleus"/>
    <property type="evidence" value="ECO:0007669"/>
    <property type="project" value="TreeGrafter"/>
</dbReference>
<evidence type="ECO:0008006" key="5">
    <source>
        <dbReference type="Google" id="ProtNLM"/>
    </source>
</evidence>
<proteinExistence type="predicted"/>
<dbReference type="SMART" id="SM00025">
    <property type="entry name" value="Pumilio"/>
    <property type="match status" value="1"/>
</dbReference>
<evidence type="ECO:0000256" key="2">
    <source>
        <dbReference type="PROSITE-ProRule" id="PRU00317"/>
    </source>
</evidence>
<dbReference type="GO" id="GO:0000472">
    <property type="term" value="P:endonucleolytic cleavage to generate mature 5'-end of SSU-rRNA from (SSU-rRNA, 5.8S rRNA, LSU-rRNA)"/>
    <property type="evidence" value="ECO:0007669"/>
    <property type="project" value="TreeGrafter"/>
</dbReference>
<dbReference type="InterPro" id="IPR001313">
    <property type="entry name" value="Pumilio_RNA-bd_rpt"/>
</dbReference>
<dbReference type="Pfam" id="PF22493">
    <property type="entry name" value="PUF_NOP9"/>
    <property type="match status" value="1"/>
</dbReference>
<dbReference type="InterPro" id="IPR040000">
    <property type="entry name" value="NOP9"/>
</dbReference>
<reference evidence="3" key="1">
    <citation type="submission" date="2020-07" db="EMBL/GenBank/DDBJ databases">
        <title>Multicomponent nature underlies the extraordinary mechanical properties of spider dragline silk.</title>
        <authorList>
            <person name="Kono N."/>
            <person name="Nakamura H."/>
            <person name="Mori M."/>
            <person name="Yoshida Y."/>
            <person name="Ohtoshi R."/>
            <person name="Malay A.D."/>
            <person name="Moran D.A.P."/>
            <person name="Tomita M."/>
            <person name="Numata K."/>
            <person name="Arakawa K."/>
        </authorList>
    </citation>
    <scope>NUCLEOTIDE SEQUENCE</scope>
</reference>
<organism evidence="3 4">
    <name type="scientific">Trichonephila clavata</name>
    <name type="common">Joro spider</name>
    <name type="synonym">Nephila clavata</name>
    <dbReference type="NCBI Taxonomy" id="2740835"/>
    <lineage>
        <taxon>Eukaryota</taxon>
        <taxon>Metazoa</taxon>
        <taxon>Ecdysozoa</taxon>
        <taxon>Arthropoda</taxon>
        <taxon>Chelicerata</taxon>
        <taxon>Arachnida</taxon>
        <taxon>Araneae</taxon>
        <taxon>Araneomorphae</taxon>
        <taxon>Entelegynae</taxon>
        <taxon>Araneoidea</taxon>
        <taxon>Nephilidae</taxon>
        <taxon>Trichonephila</taxon>
    </lineage>
</organism>
<accession>A0A8X6FP46</accession>
<dbReference type="PANTHER" id="PTHR13102:SF0">
    <property type="entry name" value="NUCLEOLAR PROTEIN 9"/>
    <property type="match status" value="1"/>
</dbReference>
<dbReference type="GO" id="GO:0030686">
    <property type="term" value="C:90S preribosome"/>
    <property type="evidence" value="ECO:0007669"/>
    <property type="project" value="TreeGrafter"/>
</dbReference>
<dbReference type="InterPro" id="IPR011989">
    <property type="entry name" value="ARM-like"/>
</dbReference>
<keyword evidence="4" id="KW-1185">Reference proteome</keyword>